<evidence type="ECO:0000313" key="1">
    <source>
        <dbReference type="EMBL" id="KIE41361.1"/>
    </source>
</evidence>
<sequence length="113" mass="12857">MKRRIANIEAEVSRREESARVARGRQVFDAAATMPAAEVDALLKRCMEAGDTREFMEALTDAELVALCIRLDCDDIRWEEVLDEDLDRLTSEAIKNDEMDAILSKYRIGGHNR</sequence>
<evidence type="ECO:0000313" key="2">
    <source>
        <dbReference type="Proteomes" id="UP000031433"/>
    </source>
</evidence>
<dbReference type="RefSeq" id="WP_039643041.1">
    <property type="nucleotide sequence ID" value="NZ_JXBL01000001.1"/>
</dbReference>
<organism evidence="1 2">
    <name type="scientific">Geobacter soli</name>
    <dbReference type="NCBI Taxonomy" id="1510391"/>
    <lineage>
        <taxon>Bacteria</taxon>
        <taxon>Pseudomonadati</taxon>
        <taxon>Thermodesulfobacteriota</taxon>
        <taxon>Desulfuromonadia</taxon>
        <taxon>Geobacterales</taxon>
        <taxon>Geobacteraceae</taxon>
        <taxon>Geobacter</taxon>
    </lineage>
</organism>
<reference evidence="1 2" key="1">
    <citation type="submission" date="2015-01" db="EMBL/GenBank/DDBJ databases">
        <title>Genome sequence of the anaerobic bacterium Geobacter soli GSS01, a dissimilatory Fe(III) reducer from soil.</title>
        <authorList>
            <person name="Yang G."/>
            <person name="Zhou S."/>
        </authorList>
    </citation>
    <scope>NUCLEOTIDE SEQUENCE [LARGE SCALE GENOMIC DNA]</scope>
    <source>
        <strain evidence="1 2">GSS01</strain>
    </source>
</reference>
<comment type="caution">
    <text evidence="1">The sequence shown here is derived from an EMBL/GenBank/DDBJ whole genome shotgun (WGS) entry which is preliminary data.</text>
</comment>
<protein>
    <submittedName>
        <fullName evidence="1">Uncharacterized protein</fullName>
    </submittedName>
</protein>
<dbReference type="EMBL" id="JXBL01000001">
    <property type="protein sequence ID" value="KIE41361.1"/>
    <property type="molecule type" value="Genomic_DNA"/>
</dbReference>
<dbReference type="AlphaFoldDB" id="A0A0C1QSX1"/>
<gene>
    <name evidence="1" type="ORF">SE37_01305</name>
</gene>
<proteinExistence type="predicted"/>
<accession>A0A0C1QSX1</accession>
<name>A0A0C1QSX1_9BACT</name>
<dbReference type="Proteomes" id="UP000031433">
    <property type="component" value="Unassembled WGS sequence"/>
</dbReference>
<keyword evidence="2" id="KW-1185">Reference proteome</keyword>